<dbReference type="GO" id="GO:0004497">
    <property type="term" value="F:monooxygenase activity"/>
    <property type="evidence" value="ECO:0007669"/>
    <property type="project" value="UniProtKB-KW"/>
</dbReference>
<dbReference type="AlphaFoldDB" id="C1DMU5"/>
<comment type="similarity">
    <text evidence="1">Belongs to the TmoD/XamoD family.</text>
</comment>
<keyword evidence="3" id="KW-1185">Reference proteome</keyword>
<dbReference type="GeneID" id="88184261"/>
<dbReference type="InterPro" id="IPR036889">
    <property type="entry name" value="mOase_MmoB_DmpM_sf"/>
</dbReference>
<protein>
    <submittedName>
        <fullName evidence="2">Phenol hydroxylase, monooxygenase component P2</fullName>
    </submittedName>
</protein>
<dbReference type="SUPFAM" id="SSF56029">
    <property type="entry name" value="Monooxygenase (hydroxylase) regulatory protein"/>
    <property type="match status" value="1"/>
</dbReference>
<dbReference type="STRING" id="322710.Avin_08840"/>
<dbReference type="RefSeq" id="WP_012699550.1">
    <property type="nucleotide sequence ID" value="NC_012560.1"/>
</dbReference>
<gene>
    <name evidence="2" type="primary">dmpM</name>
    <name evidence="2" type="ordered locus">Avin_08840</name>
</gene>
<dbReference type="KEGG" id="avn:Avin_08840"/>
<dbReference type="EnsemblBacteria" id="ACO77125">
    <property type="protein sequence ID" value="ACO77125"/>
    <property type="gene ID" value="Avin_08840"/>
</dbReference>
<evidence type="ECO:0000256" key="1">
    <source>
        <dbReference type="ARBA" id="ARBA00006313"/>
    </source>
</evidence>
<dbReference type="eggNOG" id="ENOG5032S7J">
    <property type="taxonomic scope" value="Bacteria"/>
</dbReference>
<dbReference type="Pfam" id="PF02406">
    <property type="entry name" value="MmoB_DmpM"/>
    <property type="match status" value="1"/>
</dbReference>
<dbReference type="InterPro" id="IPR003454">
    <property type="entry name" value="MOase_MmoB_DmpM"/>
</dbReference>
<dbReference type="HOGENOM" id="CLU_148539_2_0_6"/>
<evidence type="ECO:0000313" key="2">
    <source>
        <dbReference type="EMBL" id="ACO77125.1"/>
    </source>
</evidence>
<dbReference type="OrthoDB" id="9805636at2"/>
<reference evidence="2 3" key="1">
    <citation type="journal article" date="2009" name="J. Bacteriol.">
        <title>Genome sequence of Azotobacter vinelandii, an obligate aerobe specialized to support diverse anaerobic metabolic processes.</title>
        <authorList>
            <person name="Setubal J.C."/>
            <person name="dos Santos P."/>
            <person name="Goldman B.S."/>
            <person name="Ertesvag H."/>
            <person name="Espin G."/>
            <person name="Rubio L.M."/>
            <person name="Valla S."/>
            <person name="Almeida N.F."/>
            <person name="Balasubramanian D."/>
            <person name="Cromes L."/>
            <person name="Curatti L."/>
            <person name="Du Z."/>
            <person name="Godsy E."/>
            <person name="Goodner B."/>
            <person name="Hellner-Burris K."/>
            <person name="Hernandez J.A."/>
            <person name="Houmiel K."/>
            <person name="Imperial J."/>
            <person name="Kennedy C."/>
            <person name="Larson T.J."/>
            <person name="Latreille P."/>
            <person name="Ligon L.S."/>
            <person name="Lu J."/>
            <person name="Maerk M."/>
            <person name="Miller N.M."/>
            <person name="Norton S."/>
            <person name="O'Carroll I.P."/>
            <person name="Paulsen I."/>
            <person name="Raulfs E.C."/>
            <person name="Roemer R."/>
            <person name="Rosser J."/>
            <person name="Segura D."/>
            <person name="Slater S."/>
            <person name="Stricklin S.L."/>
            <person name="Studholme D.J."/>
            <person name="Sun J."/>
            <person name="Viana C.J."/>
            <person name="Wallin E."/>
            <person name="Wang B."/>
            <person name="Wheeler C."/>
            <person name="Zhu H."/>
            <person name="Dean D.R."/>
            <person name="Dixon R."/>
            <person name="Wood D."/>
        </authorList>
    </citation>
    <scope>NUCLEOTIDE SEQUENCE [LARGE SCALE GENOMIC DNA]</scope>
    <source>
        <strain evidence="3">DJ / ATCC BAA-1303</strain>
    </source>
</reference>
<dbReference type="Proteomes" id="UP000002424">
    <property type="component" value="Chromosome"/>
</dbReference>
<proteinExistence type="inferred from homology"/>
<dbReference type="EMBL" id="CP001157">
    <property type="protein sequence ID" value="ACO77125.1"/>
    <property type="molecule type" value="Genomic_DNA"/>
</dbReference>
<sequence>MTSLVFIAFQNTDNARLYIDAIVADNPHAEIQHQPAMIRVQAKDRLDLHRETVEERIGRVWDVQEMLLDVITLGGSFEEEEDRLSLRWN</sequence>
<keyword evidence="2" id="KW-0503">Monooxygenase</keyword>
<name>C1DMU5_AZOVD</name>
<keyword evidence="2" id="KW-0560">Oxidoreductase</keyword>
<organism evidence="2 3">
    <name type="scientific">Azotobacter vinelandii (strain DJ / ATCC BAA-1303)</name>
    <dbReference type="NCBI Taxonomy" id="322710"/>
    <lineage>
        <taxon>Bacteria</taxon>
        <taxon>Pseudomonadati</taxon>
        <taxon>Pseudomonadota</taxon>
        <taxon>Gammaproteobacteria</taxon>
        <taxon>Pseudomonadales</taxon>
        <taxon>Pseudomonadaceae</taxon>
        <taxon>Azotobacter</taxon>
    </lineage>
</organism>
<evidence type="ECO:0000313" key="3">
    <source>
        <dbReference type="Proteomes" id="UP000002424"/>
    </source>
</evidence>
<accession>C1DMU5</accession>
<dbReference type="Gene3D" id="3.90.56.10">
    <property type="entry name" value="Monooxygenase component MmoB/DmpM"/>
    <property type="match status" value="1"/>
</dbReference>